<dbReference type="AlphaFoldDB" id="A0A517YY83"/>
<protein>
    <submittedName>
        <fullName evidence="1">Uncharacterized protein</fullName>
    </submittedName>
</protein>
<accession>A0A517YY83</accession>
<evidence type="ECO:0000313" key="2">
    <source>
        <dbReference type="Proteomes" id="UP000317369"/>
    </source>
</evidence>
<dbReference type="KEGG" id="pcor:KS4_32710"/>
<keyword evidence="2" id="KW-1185">Reference proteome</keyword>
<organism evidence="1 2">
    <name type="scientific">Poriferisphaera corsica</name>
    <dbReference type="NCBI Taxonomy" id="2528020"/>
    <lineage>
        <taxon>Bacteria</taxon>
        <taxon>Pseudomonadati</taxon>
        <taxon>Planctomycetota</taxon>
        <taxon>Phycisphaerae</taxon>
        <taxon>Phycisphaerales</taxon>
        <taxon>Phycisphaeraceae</taxon>
        <taxon>Poriferisphaera</taxon>
    </lineage>
</organism>
<proteinExistence type="predicted"/>
<name>A0A517YY83_9BACT</name>
<dbReference type="Proteomes" id="UP000317369">
    <property type="component" value="Chromosome"/>
</dbReference>
<gene>
    <name evidence="1" type="ORF">KS4_32710</name>
</gene>
<evidence type="ECO:0000313" key="1">
    <source>
        <dbReference type="EMBL" id="QDU35191.1"/>
    </source>
</evidence>
<dbReference type="EMBL" id="CP036425">
    <property type="protein sequence ID" value="QDU35191.1"/>
    <property type="molecule type" value="Genomic_DNA"/>
</dbReference>
<sequence length="133" mass="14195">MENFQAVLLCGEEDCASSMTHDDGGVGMFVVCEELFDSELMGIKFGDQSGEIGVESKQAGFDGFLGGKLEHAGLNKGGFDFIRLKIDDAVACDLKAGVDAKDTERAIGVAGMISEVIGGMRMGVEIWHRLKDT</sequence>
<reference evidence="1 2" key="1">
    <citation type="submission" date="2019-02" db="EMBL/GenBank/DDBJ databases">
        <title>Deep-cultivation of Planctomycetes and their phenomic and genomic characterization uncovers novel biology.</title>
        <authorList>
            <person name="Wiegand S."/>
            <person name="Jogler M."/>
            <person name="Boedeker C."/>
            <person name="Pinto D."/>
            <person name="Vollmers J."/>
            <person name="Rivas-Marin E."/>
            <person name="Kohn T."/>
            <person name="Peeters S.H."/>
            <person name="Heuer A."/>
            <person name="Rast P."/>
            <person name="Oberbeckmann S."/>
            <person name="Bunk B."/>
            <person name="Jeske O."/>
            <person name="Meyerdierks A."/>
            <person name="Storesund J.E."/>
            <person name="Kallscheuer N."/>
            <person name="Luecker S."/>
            <person name="Lage O.M."/>
            <person name="Pohl T."/>
            <person name="Merkel B.J."/>
            <person name="Hornburger P."/>
            <person name="Mueller R.-W."/>
            <person name="Bruemmer F."/>
            <person name="Labrenz M."/>
            <person name="Spormann A.M."/>
            <person name="Op den Camp H."/>
            <person name="Overmann J."/>
            <person name="Amann R."/>
            <person name="Jetten M.S.M."/>
            <person name="Mascher T."/>
            <person name="Medema M.H."/>
            <person name="Devos D.P."/>
            <person name="Kaster A.-K."/>
            <person name="Ovreas L."/>
            <person name="Rohde M."/>
            <person name="Galperin M.Y."/>
            <person name="Jogler C."/>
        </authorList>
    </citation>
    <scope>NUCLEOTIDE SEQUENCE [LARGE SCALE GENOMIC DNA]</scope>
    <source>
        <strain evidence="1 2">KS4</strain>
    </source>
</reference>